<protein>
    <recommendedName>
        <fullName evidence="4">Plasmid stabilization protein</fullName>
    </recommendedName>
</protein>
<proteinExistence type="predicted"/>
<name>A0A1J4TRS4_9BACT</name>
<evidence type="ECO:0000313" key="3">
    <source>
        <dbReference type="Proteomes" id="UP000183120"/>
    </source>
</evidence>
<dbReference type="Pfam" id="PF05016">
    <property type="entry name" value="ParE_toxin"/>
    <property type="match status" value="1"/>
</dbReference>
<dbReference type="InterPro" id="IPR035093">
    <property type="entry name" value="RelE/ParE_toxin_dom_sf"/>
</dbReference>
<dbReference type="EMBL" id="MNUY01000078">
    <property type="protein sequence ID" value="OIO12823.1"/>
    <property type="molecule type" value="Genomic_DNA"/>
</dbReference>
<dbReference type="InterPro" id="IPR007712">
    <property type="entry name" value="RelE/ParE_toxin"/>
</dbReference>
<dbReference type="Proteomes" id="UP000183120">
    <property type="component" value="Unassembled WGS sequence"/>
</dbReference>
<evidence type="ECO:0000256" key="1">
    <source>
        <dbReference type="ARBA" id="ARBA00022649"/>
    </source>
</evidence>
<evidence type="ECO:0000313" key="2">
    <source>
        <dbReference type="EMBL" id="OIO12823.1"/>
    </source>
</evidence>
<organism evidence="2 3">
    <name type="scientific">Candidatus Gottesmanbacteria bacterium CG1_02_37_22</name>
    <dbReference type="NCBI Taxonomy" id="1805209"/>
    <lineage>
        <taxon>Bacteria</taxon>
        <taxon>Candidatus Gottesmaniibacteriota</taxon>
    </lineage>
</organism>
<reference evidence="2 3" key="1">
    <citation type="journal article" date="2016" name="Environ. Microbiol.">
        <title>Genomic resolution of a cold subsurface aquifer community provides metabolic insights for novel microbes adapted to high CO concentrations.</title>
        <authorList>
            <person name="Probst A.J."/>
            <person name="Castelle C.J."/>
            <person name="Singh A."/>
            <person name="Brown C.T."/>
            <person name="Anantharaman K."/>
            <person name="Sharon I."/>
            <person name="Hug L.A."/>
            <person name="Burstein D."/>
            <person name="Emerson J.B."/>
            <person name="Thomas B.C."/>
            <person name="Banfield J.F."/>
        </authorList>
    </citation>
    <scope>NUCLEOTIDE SEQUENCE [LARGE SCALE GENOMIC DNA]</scope>
    <source>
        <strain evidence="2">CG1_02_37_22</strain>
    </source>
</reference>
<accession>A0A1J4TRS4</accession>
<dbReference type="STRING" id="1805209.AUJ73_04965"/>
<dbReference type="Gene3D" id="3.30.2310.20">
    <property type="entry name" value="RelE-like"/>
    <property type="match status" value="1"/>
</dbReference>
<evidence type="ECO:0008006" key="4">
    <source>
        <dbReference type="Google" id="ProtNLM"/>
    </source>
</evidence>
<dbReference type="SUPFAM" id="SSF143011">
    <property type="entry name" value="RelE-like"/>
    <property type="match status" value="1"/>
</dbReference>
<keyword evidence="1" id="KW-1277">Toxin-antitoxin system</keyword>
<sequence>MILRFTKSFEKEFASIIRGNKELKKKIIRKLEVLMKNPNHPSLRLHKLGSGKYWSISMDKSIRVLIFFQEEFIYIYHIGKHEDVY</sequence>
<gene>
    <name evidence="2" type="ORF">AUJ73_04965</name>
</gene>
<dbReference type="AlphaFoldDB" id="A0A1J4TRS4"/>
<comment type="caution">
    <text evidence="2">The sequence shown here is derived from an EMBL/GenBank/DDBJ whole genome shotgun (WGS) entry which is preliminary data.</text>
</comment>